<gene>
    <name evidence="7" type="ORF">FRZ44_10010</name>
</gene>
<keyword evidence="3" id="KW-0813">Transport</keyword>
<evidence type="ECO:0000256" key="1">
    <source>
        <dbReference type="ARBA" id="ARBA00004418"/>
    </source>
</evidence>
<comment type="subcellular location">
    <subcellularLocation>
        <location evidence="1">Periplasm</location>
    </subcellularLocation>
</comment>
<dbReference type="CDD" id="cd00995">
    <property type="entry name" value="PBP2_NikA_DppA_OppA_like"/>
    <property type="match status" value="1"/>
</dbReference>
<dbReference type="GO" id="GO:0043190">
    <property type="term" value="C:ATP-binding cassette (ABC) transporter complex"/>
    <property type="evidence" value="ECO:0007669"/>
    <property type="project" value="InterPro"/>
</dbReference>
<dbReference type="RefSeq" id="WP_151176143.1">
    <property type="nucleotide sequence ID" value="NZ_CP042906.1"/>
</dbReference>
<dbReference type="Proteomes" id="UP000326202">
    <property type="component" value="Chromosome"/>
</dbReference>
<feature type="signal peptide" evidence="5">
    <location>
        <begin position="1"/>
        <end position="30"/>
    </location>
</feature>
<dbReference type="SUPFAM" id="SSF53850">
    <property type="entry name" value="Periplasmic binding protein-like II"/>
    <property type="match status" value="1"/>
</dbReference>
<proteinExistence type="inferred from homology"/>
<evidence type="ECO:0000256" key="3">
    <source>
        <dbReference type="ARBA" id="ARBA00022448"/>
    </source>
</evidence>
<dbReference type="Gene3D" id="3.10.105.10">
    <property type="entry name" value="Dipeptide-binding Protein, Domain 3"/>
    <property type="match status" value="1"/>
</dbReference>
<keyword evidence="8" id="KW-1185">Reference proteome</keyword>
<dbReference type="EMBL" id="CP042906">
    <property type="protein sequence ID" value="QEX15714.1"/>
    <property type="molecule type" value="Genomic_DNA"/>
</dbReference>
<evidence type="ECO:0000256" key="2">
    <source>
        <dbReference type="ARBA" id="ARBA00005695"/>
    </source>
</evidence>
<reference evidence="7 8" key="1">
    <citation type="submission" date="2019-08" db="EMBL/GenBank/DDBJ databases">
        <title>Hyperibacter terrae gen. nov., sp. nov. and Hyperibacter viscosus sp. nov., two new members in the family Rhodospirillaceae isolated from the rhizosphere of Hypericum perforatum.</title>
        <authorList>
            <person name="Noviana Z."/>
        </authorList>
    </citation>
    <scope>NUCLEOTIDE SEQUENCE [LARGE SCALE GENOMIC DNA]</scope>
    <source>
        <strain evidence="7 8">R5913</strain>
    </source>
</reference>
<feature type="domain" description="Solute-binding protein family 5" evidence="6">
    <location>
        <begin position="75"/>
        <end position="429"/>
    </location>
</feature>
<dbReference type="PIRSF" id="PIRSF002741">
    <property type="entry name" value="MppA"/>
    <property type="match status" value="1"/>
</dbReference>
<dbReference type="KEGG" id="htq:FRZ44_10010"/>
<dbReference type="Pfam" id="PF00496">
    <property type="entry name" value="SBP_bac_5"/>
    <property type="match status" value="1"/>
</dbReference>
<dbReference type="InterPro" id="IPR030678">
    <property type="entry name" value="Peptide/Ni-bd"/>
</dbReference>
<evidence type="ECO:0000259" key="6">
    <source>
        <dbReference type="Pfam" id="PF00496"/>
    </source>
</evidence>
<sequence>MSFGKRIGGIAFALAISVAGSAGLAASALAADATIVWGKPAEITGFDVHVAGTVASWEMYQMVYETLLTTDENLKLQPGLAESWQQTSPTTYVFKLRANAKFSNGRPVTADDVIGNLERIKNPETASYWSAQLGNIAKMEAPDDHTVTIELESPHPALLAALAHITAAIIPIKELKDGSFDPTKDLLGSGPFMVSEHKQDESWTFVRNPNYWQSGEPVADRLEVPIIPDESARMAALRDGRIDFTTFENPDAVQMLGKDANIKVISQQTTNYYRVDVNALSEKSPFHDKRIRQAMNLALDRDAINNLVFGGTTRVDYPVPAAFGKDACHADPVYALSRDERVKKAQALLKEAGKEHPTVRLMATSANPVLGRIAQVMQQSLQEAGFTVAIEQPPTAEYLQKVFTDGDFDMALSWLAGYTDPTMVIAWWNPKFAVWNQVFQEEVPALSAALDEVKTMEDGPARDGKLKEICSLIDDSSNLLALVSKTDYIAYRSDKIELKVPAHSGSSNTFQYIAAFKSLD</sequence>
<accession>A0A5J6ME37</accession>
<dbReference type="GO" id="GO:0030288">
    <property type="term" value="C:outer membrane-bounded periplasmic space"/>
    <property type="evidence" value="ECO:0007669"/>
    <property type="project" value="UniProtKB-ARBA"/>
</dbReference>
<dbReference type="GO" id="GO:0015833">
    <property type="term" value="P:peptide transport"/>
    <property type="evidence" value="ECO:0007669"/>
    <property type="project" value="TreeGrafter"/>
</dbReference>
<dbReference type="GO" id="GO:1904680">
    <property type="term" value="F:peptide transmembrane transporter activity"/>
    <property type="evidence" value="ECO:0007669"/>
    <property type="project" value="TreeGrafter"/>
</dbReference>
<dbReference type="PANTHER" id="PTHR30290">
    <property type="entry name" value="PERIPLASMIC BINDING COMPONENT OF ABC TRANSPORTER"/>
    <property type="match status" value="1"/>
</dbReference>
<name>A0A5J6ME37_9PROT</name>
<dbReference type="Gene3D" id="3.40.190.10">
    <property type="entry name" value="Periplasmic binding protein-like II"/>
    <property type="match status" value="1"/>
</dbReference>
<dbReference type="InterPro" id="IPR000914">
    <property type="entry name" value="SBP_5_dom"/>
</dbReference>
<comment type="similarity">
    <text evidence="2">Belongs to the bacterial solute-binding protein 5 family.</text>
</comment>
<evidence type="ECO:0000313" key="8">
    <source>
        <dbReference type="Proteomes" id="UP000326202"/>
    </source>
</evidence>
<feature type="chain" id="PRO_5023928710" evidence="5">
    <location>
        <begin position="31"/>
        <end position="520"/>
    </location>
</feature>
<dbReference type="AlphaFoldDB" id="A0A5J6ME37"/>
<keyword evidence="4 5" id="KW-0732">Signal</keyword>
<dbReference type="Gene3D" id="3.90.76.10">
    <property type="entry name" value="Dipeptide-binding Protein, Domain 1"/>
    <property type="match status" value="1"/>
</dbReference>
<evidence type="ECO:0000256" key="5">
    <source>
        <dbReference type="SAM" id="SignalP"/>
    </source>
</evidence>
<organism evidence="7 8">
    <name type="scientific">Hypericibacter terrae</name>
    <dbReference type="NCBI Taxonomy" id="2602015"/>
    <lineage>
        <taxon>Bacteria</taxon>
        <taxon>Pseudomonadati</taxon>
        <taxon>Pseudomonadota</taxon>
        <taxon>Alphaproteobacteria</taxon>
        <taxon>Rhodospirillales</taxon>
        <taxon>Dongiaceae</taxon>
        <taxon>Hypericibacter</taxon>
    </lineage>
</organism>
<dbReference type="PANTHER" id="PTHR30290:SF10">
    <property type="entry name" value="PERIPLASMIC OLIGOPEPTIDE-BINDING PROTEIN-RELATED"/>
    <property type="match status" value="1"/>
</dbReference>
<protein>
    <submittedName>
        <fullName evidence="7">ABC transporter substrate-binding protein</fullName>
    </submittedName>
</protein>
<evidence type="ECO:0000256" key="4">
    <source>
        <dbReference type="ARBA" id="ARBA00022729"/>
    </source>
</evidence>
<evidence type="ECO:0000313" key="7">
    <source>
        <dbReference type="EMBL" id="QEX15714.1"/>
    </source>
</evidence>
<dbReference type="InterPro" id="IPR039424">
    <property type="entry name" value="SBP_5"/>
</dbReference>
<dbReference type="OrthoDB" id="9803988at2"/>